<dbReference type="RefSeq" id="WP_123120895.1">
    <property type="nucleotide sequence ID" value="NZ_RJJR01000009.1"/>
</dbReference>
<evidence type="ECO:0000256" key="2">
    <source>
        <dbReference type="SAM" id="Phobius"/>
    </source>
</evidence>
<proteinExistence type="predicted"/>
<evidence type="ECO:0000313" key="3">
    <source>
        <dbReference type="EMBL" id="RNI35615.1"/>
    </source>
</evidence>
<protein>
    <submittedName>
        <fullName evidence="3">Uncharacterized protein</fullName>
    </submittedName>
</protein>
<dbReference type="EMBL" id="RJJR01000009">
    <property type="protein sequence ID" value="RNI35615.1"/>
    <property type="molecule type" value="Genomic_DNA"/>
</dbReference>
<evidence type="ECO:0000256" key="1">
    <source>
        <dbReference type="SAM" id="MobiDB-lite"/>
    </source>
</evidence>
<dbReference type="AlphaFoldDB" id="A0A3M9NDV2"/>
<evidence type="ECO:0000313" key="4">
    <source>
        <dbReference type="Proteomes" id="UP000267223"/>
    </source>
</evidence>
<accession>A0A3M9NDV2</accession>
<feature type="transmembrane region" description="Helical" evidence="2">
    <location>
        <begin position="93"/>
        <end position="114"/>
    </location>
</feature>
<comment type="caution">
    <text evidence="3">The sequence shown here is derived from an EMBL/GenBank/DDBJ whole genome shotgun (WGS) entry which is preliminary data.</text>
</comment>
<keyword evidence="4" id="KW-1185">Reference proteome</keyword>
<name>A0A3M9NDV2_9BACT</name>
<feature type="region of interest" description="Disordered" evidence="1">
    <location>
        <begin position="154"/>
        <end position="174"/>
    </location>
</feature>
<dbReference type="Proteomes" id="UP000267223">
    <property type="component" value="Unassembled WGS sequence"/>
</dbReference>
<reference evidence="3 4" key="1">
    <citation type="submission" date="2018-11" db="EMBL/GenBank/DDBJ databases">
        <title>Draft genome sequence of Ferruginibacter sp. BO-59.</title>
        <authorList>
            <person name="Im W.T."/>
        </authorList>
    </citation>
    <scope>NUCLEOTIDE SEQUENCE [LARGE SCALE GENOMIC DNA]</scope>
    <source>
        <strain evidence="3 4">BO-59</strain>
    </source>
</reference>
<organism evidence="3 4">
    <name type="scientific">Hanamia caeni</name>
    <dbReference type="NCBI Taxonomy" id="2294116"/>
    <lineage>
        <taxon>Bacteria</taxon>
        <taxon>Pseudomonadati</taxon>
        <taxon>Bacteroidota</taxon>
        <taxon>Chitinophagia</taxon>
        <taxon>Chitinophagales</taxon>
        <taxon>Chitinophagaceae</taxon>
        <taxon>Hanamia</taxon>
    </lineage>
</organism>
<sequence>MKIDKAILLDKILLKFTGNVTIKWSDLQQGIWDDIASYHVCENNINFLVGQGMLRRNNELQTLCMTDAGFATMTDLVNLGYVTKAKKERRDDFIKYGLACVTVATFIILCFKTFNPNDDKSNLSTPTTIQDSADNQDKVKHGGTVNLAADSVSTKQDTIPTNQNKDFLDTNTLK</sequence>
<keyword evidence="2" id="KW-0472">Membrane</keyword>
<gene>
    <name evidence="3" type="ORF">EFY79_11635</name>
</gene>
<keyword evidence="2" id="KW-1133">Transmembrane helix</keyword>
<keyword evidence="2" id="KW-0812">Transmembrane</keyword>